<dbReference type="Proteomes" id="UP000005012">
    <property type="component" value="Chromosome"/>
</dbReference>
<reference evidence="2" key="2">
    <citation type="submission" date="2012-04" db="EMBL/GenBank/DDBJ databases">
        <title>Complete genome sequence of Providencia stuartii clinical isolate MRSN 2154.</title>
        <authorList>
            <person name="Clifford R.J."/>
            <person name="Hang J."/>
            <person name="Riley M.C."/>
            <person name="Onmus-Leone F."/>
            <person name="Kuschner R.A."/>
            <person name="Lesho E.P."/>
            <person name="Waterman P.E."/>
        </authorList>
    </citation>
    <scope>NUCLEOTIDE SEQUENCE [LARGE SCALE GENOMIC DNA]</scope>
    <source>
        <strain evidence="2">MRSN 2154</strain>
    </source>
</reference>
<name>A0A140NLY9_PROSM</name>
<dbReference type="KEGG" id="psi:S70_06475"/>
<dbReference type="AlphaFoldDB" id="A0A140NLY9"/>
<sequence length="111" mass="12798">MYDDLNSLSRQLKMDNFSFLEIEETTQSKDEQPLSNMAIKQELPLPEKIEVVSESTTQPQPTQPNESYSTINEFSHFLNYKNNHYHNTADSASHTEQLVILSELFSSISKK</sequence>
<dbReference type="PATRIC" id="fig|1157951.4.peg.1284"/>
<reference evidence="1 2" key="1">
    <citation type="journal article" date="2012" name="J. Bacteriol.">
        <title>Complete Genome Sequence of Providencia stuartii Clinical Isolate MRSN 2154.</title>
        <authorList>
            <person name="Clifford R.J."/>
            <person name="Hang J."/>
            <person name="Riley M.C."/>
            <person name="Onmus-Leone F."/>
            <person name="Kuschner R.A."/>
            <person name="Lesho E.P."/>
            <person name="Waterman P.E."/>
        </authorList>
    </citation>
    <scope>NUCLEOTIDE SEQUENCE [LARGE SCALE GENOMIC DNA]</scope>
    <source>
        <strain evidence="1 2">MRSN 2154</strain>
    </source>
</reference>
<dbReference type="EMBL" id="CP003488">
    <property type="protein sequence ID" value="AFH93166.1"/>
    <property type="molecule type" value="Genomic_DNA"/>
</dbReference>
<dbReference type="RefSeq" id="WP_004927336.1">
    <property type="nucleotide sequence ID" value="NC_017731.1"/>
</dbReference>
<evidence type="ECO:0000313" key="1">
    <source>
        <dbReference type="EMBL" id="AFH93166.1"/>
    </source>
</evidence>
<organism evidence="1 2">
    <name type="scientific">Providencia stuartii (strain MRSN 2154)</name>
    <dbReference type="NCBI Taxonomy" id="1157951"/>
    <lineage>
        <taxon>Bacteria</taxon>
        <taxon>Pseudomonadati</taxon>
        <taxon>Pseudomonadota</taxon>
        <taxon>Gammaproteobacteria</taxon>
        <taxon>Enterobacterales</taxon>
        <taxon>Morganellaceae</taxon>
        <taxon>Providencia</taxon>
    </lineage>
</organism>
<protein>
    <submittedName>
        <fullName evidence="1">Uncharacterized protein</fullName>
    </submittedName>
</protein>
<accession>A0A140NLY9</accession>
<proteinExistence type="predicted"/>
<evidence type="ECO:0000313" key="2">
    <source>
        <dbReference type="Proteomes" id="UP000005012"/>
    </source>
</evidence>
<dbReference type="OrthoDB" id="9989327at2"/>
<dbReference type="GeneID" id="93518041"/>
<dbReference type="HOGENOM" id="CLU_2156119_0_0_6"/>
<gene>
    <name evidence="1" type="ordered locus">S70_06475</name>
</gene>